<dbReference type="Proteomes" id="UP000224974">
    <property type="component" value="Unassembled WGS sequence"/>
</dbReference>
<feature type="domain" description="SseB protein C-terminal" evidence="1">
    <location>
        <begin position="162"/>
        <end position="258"/>
    </location>
</feature>
<reference evidence="3" key="1">
    <citation type="submission" date="2017-09" db="EMBL/GenBank/DDBJ databases">
        <title>FDA dAtabase for Regulatory Grade micrObial Sequences (FDA-ARGOS): Supporting development and validation of Infectious Disease Dx tests.</title>
        <authorList>
            <person name="Minogue T."/>
            <person name="Wolcott M."/>
            <person name="Wasieloski L."/>
            <person name="Aguilar W."/>
            <person name="Moore D."/>
            <person name="Tallon L."/>
            <person name="Sadzewicz L."/>
            <person name="Ott S."/>
            <person name="Zhao X."/>
            <person name="Nagaraj S."/>
            <person name="Vavikolanu K."/>
            <person name="Aluvathingal J."/>
            <person name="Nadendla S."/>
            <person name="Sichtig H."/>
        </authorList>
    </citation>
    <scope>NUCLEOTIDE SEQUENCE [LARGE SCALE GENOMIC DNA]</scope>
    <source>
        <strain evidence="3">FDAARGOS_387</strain>
    </source>
</reference>
<dbReference type="EMBL" id="PDDX01000001">
    <property type="protein sequence ID" value="PHI31970.1"/>
    <property type="molecule type" value="Genomic_DNA"/>
</dbReference>
<evidence type="ECO:0000313" key="2">
    <source>
        <dbReference type="EMBL" id="PHI31970.1"/>
    </source>
</evidence>
<dbReference type="STRING" id="1111728.GCA_000427805_03371"/>
<protein>
    <recommendedName>
        <fullName evidence="1">SseB protein C-terminal domain-containing protein</fullName>
    </recommendedName>
</protein>
<keyword evidence="3" id="KW-1185">Reference proteome</keyword>
<organism evidence="2 3">
    <name type="scientific">Budvicia aquatica</name>
    <dbReference type="NCBI Taxonomy" id="82979"/>
    <lineage>
        <taxon>Bacteria</taxon>
        <taxon>Pseudomonadati</taxon>
        <taxon>Pseudomonadota</taxon>
        <taxon>Gammaproteobacteria</taxon>
        <taxon>Enterobacterales</taxon>
        <taxon>Budviciaceae</taxon>
        <taxon>Budvicia</taxon>
    </lineage>
</organism>
<comment type="caution">
    <text evidence="2">The sequence shown here is derived from an EMBL/GenBank/DDBJ whole genome shotgun (WGS) entry which is preliminary data.</text>
</comment>
<dbReference type="InterPro" id="IPR027945">
    <property type="entry name" value="SseB_C"/>
</dbReference>
<evidence type="ECO:0000313" key="3">
    <source>
        <dbReference type="Proteomes" id="UP000224974"/>
    </source>
</evidence>
<sequence>MDELMDHSLLEQLNLLSDTSSTGDLDHYLQQCEAFLEAFEPHLFWVLCDSSNHENNSEMVNLILEDLDSTELPILFATLGHQPGVPPLSLPKIHQPDKLQYLEVSGSTIIGFARQQRFNTALIGDEDNFVILEHSLMNRLITISLMPEMDANPSAFSGHNIRPQDMPVTFAKALYQYCVSQPEIKDCRLAMVNMGAERWSLLMLLDCIDNAERSGLIEEITNLSIKLLPVNVELSCIALNNEGMDHIVSGMKSYPAFYRHTDSQGWWARLKRRSNPPLPIVLTFSES</sequence>
<name>A0A2C6C6K0_9GAMM</name>
<evidence type="ECO:0000259" key="1">
    <source>
        <dbReference type="Pfam" id="PF14581"/>
    </source>
</evidence>
<dbReference type="Pfam" id="PF14581">
    <property type="entry name" value="SseB_C"/>
    <property type="match status" value="1"/>
</dbReference>
<proteinExistence type="predicted"/>
<dbReference type="OrthoDB" id="9973733at2"/>
<accession>A0A2C6C6K0</accession>
<gene>
    <name evidence="2" type="ORF">CRN84_22925</name>
</gene>
<dbReference type="AlphaFoldDB" id="A0A2C6C6K0"/>